<keyword evidence="1" id="KW-1133">Transmembrane helix</keyword>
<evidence type="ECO:0000313" key="2">
    <source>
        <dbReference type="EMBL" id="EHM39454.1"/>
    </source>
</evidence>
<dbReference type="InterPro" id="IPR032820">
    <property type="entry name" value="ATPase_put"/>
</dbReference>
<reference evidence="2 3" key="1">
    <citation type="submission" date="2011-08" db="EMBL/GenBank/DDBJ databases">
        <authorList>
            <person name="Weinstock G."/>
            <person name="Sodergren E."/>
            <person name="Clifton S."/>
            <person name="Fulton L."/>
            <person name="Fulton B."/>
            <person name="Courtney L."/>
            <person name="Fronick C."/>
            <person name="Harrison M."/>
            <person name="Strong C."/>
            <person name="Farmer C."/>
            <person name="Delahaunty K."/>
            <person name="Markovic C."/>
            <person name="Hall O."/>
            <person name="Minx P."/>
            <person name="Tomlinson C."/>
            <person name="Mitreva M."/>
            <person name="Hou S."/>
            <person name="Chen J."/>
            <person name="Wollam A."/>
            <person name="Pepin K.H."/>
            <person name="Johnson M."/>
            <person name="Bhonagiri V."/>
            <person name="Zhang X."/>
            <person name="Suruliraj S."/>
            <person name="Warren W."/>
            <person name="Chinwalla A."/>
            <person name="Mardis E.R."/>
            <person name="Wilson R.K."/>
        </authorList>
    </citation>
    <scope>NUCLEOTIDE SEQUENCE [LARGE SCALE GENOMIC DNA]</scope>
    <source>
        <strain evidence="2 3">F0357</strain>
    </source>
</reference>
<evidence type="ECO:0000256" key="1">
    <source>
        <dbReference type="SAM" id="Phobius"/>
    </source>
</evidence>
<sequence>MREGKDQKDRTRNGNNTMTALQLVAAAGSLGLTLFVNIFAGVLIGRFIDSCFETNPFGLIGFSLLGAVTGFWSLYRKAGNLDEKIK</sequence>
<keyword evidence="1" id="KW-0812">Transmembrane</keyword>
<evidence type="ECO:0000313" key="3">
    <source>
        <dbReference type="Proteomes" id="UP000005481"/>
    </source>
</evidence>
<dbReference type="AlphaFoldDB" id="G9YIK1"/>
<feature type="transmembrane region" description="Helical" evidence="1">
    <location>
        <begin position="56"/>
        <end position="75"/>
    </location>
</feature>
<dbReference type="RefSeq" id="WP_006790461.1">
    <property type="nucleotide sequence ID" value="NZ_JH417603.1"/>
</dbReference>
<keyword evidence="1" id="KW-0472">Membrane</keyword>
<evidence type="ECO:0008006" key="4">
    <source>
        <dbReference type="Google" id="ProtNLM"/>
    </source>
</evidence>
<dbReference type="Pfam" id="PF09527">
    <property type="entry name" value="ATPase_gene1"/>
    <property type="match status" value="1"/>
</dbReference>
<dbReference type="EMBL" id="AGCJ01000066">
    <property type="protein sequence ID" value="EHM39454.1"/>
    <property type="molecule type" value="Genomic_DNA"/>
</dbReference>
<protein>
    <recommendedName>
        <fullName evidence="4">F0F1-ATPase subunit</fullName>
    </recommendedName>
</protein>
<name>G9YIK1_9FIRM</name>
<dbReference type="Proteomes" id="UP000005481">
    <property type="component" value="Unassembled WGS sequence"/>
</dbReference>
<dbReference type="HOGENOM" id="CLU_137927_6_2_9"/>
<dbReference type="STRING" id="861450.HMPREF0080_01493"/>
<comment type="caution">
    <text evidence="2">The sequence shown here is derived from an EMBL/GenBank/DDBJ whole genome shotgun (WGS) entry which is preliminary data.</text>
</comment>
<feature type="transmembrane region" description="Helical" evidence="1">
    <location>
        <begin position="21"/>
        <end position="44"/>
    </location>
</feature>
<gene>
    <name evidence="2" type="ORF">HMPREF0080_01493</name>
</gene>
<accession>G9YIK1</accession>
<proteinExistence type="predicted"/>
<keyword evidence="3" id="KW-1185">Reference proteome</keyword>
<dbReference type="eggNOG" id="COG5336">
    <property type="taxonomic scope" value="Bacteria"/>
</dbReference>
<dbReference type="OrthoDB" id="1629807at2"/>
<organism evidence="2 3">
    <name type="scientific">Anaeroglobus geminatus F0357</name>
    <dbReference type="NCBI Taxonomy" id="861450"/>
    <lineage>
        <taxon>Bacteria</taxon>
        <taxon>Bacillati</taxon>
        <taxon>Bacillota</taxon>
        <taxon>Negativicutes</taxon>
        <taxon>Veillonellales</taxon>
        <taxon>Veillonellaceae</taxon>
        <taxon>Anaeroglobus</taxon>
    </lineage>
</organism>